<evidence type="ECO:0000313" key="2">
    <source>
        <dbReference type="Proteomes" id="UP001295684"/>
    </source>
</evidence>
<proteinExistence type="predicted"/>
<sequence length="312" mass="34877">MNSQQNVDQEIGNGSEEQAKCDFVTKSNKPLYIDIILELPESEDKELIKNVRVAKNSQGDILLSSVCSRLHEIGFDVTGMIVSYYSSIEQMYIFAGKDPIPFEKDGISVSNLCSNRLALKFRSGDDTYSKKSLPVSSLNNESSSLCYSLENKLKLSEGGMGATDGSSPITTPCLNEISSTQITPPIPRASLDPSMGGPDSNTANASSRRCIRTKERNISFVIEKVSMWRKLYNGIQNPSGNITRYSLDDSAKKVGISKKSLDDYLLQLRYGKKFGFDFNENKEEKIGKLRAFVKKKKREEKEKKEAYRNGLR</sequence>
<dbReference type="AlphaFoldDB" id="A0AAD1UIY4"/>
<dbReference type="Proteomes" id="UP001295684">
    <property type="component" value="Unassembled WGS sequence"/>
</dbReference>
<keyword evidence="2" id="KW-1185">Reference proteome</keyword>
<gene>
    <name evidence="1" type="ORF">ECRASSUSDP1_LOCUS10932</name>
</gene>
<accession>A0AAD1UIY4</accession>
<reference evidence="1" key="1">
    <citation type="submission" date="2023-07" db="EMBL/GenBank/DDBJ databases">
        <authorList>
            <consortium name="AG Swart"/>
            <person name="Singh M."/>
            <person name="Singh A."/>
            <person name="Seah K."/>
            <person name="Emmerich C."/>
        </authorList>
    </citation>
    <scope>NUCLEOTIDE SEQUENCE</scope>
    <source>
        <strain evidence="1">DP1</strain>
    </source>
</reference>
<protein>
    <submittedName>
        <fullName evidence="1">Uncharacterized protein</fullName>
    </submittedName>
</protein>
<evidence type="ECO:0000313" key="1">
    <source>
        <dbReference type="EMBL" id="CAI2369629.1"/>
    </source>
</evidence>
<organism evidence="1 2">
    <name type="scientific">Euplotes crassus</name>
    <dbReference type="NCBI Taxonomy" id="5936"/>
    <lineage>
        <taxon>Eukaryota</taxon>
        <taxon>Sar</taxon>
        <taxon>Alveolata</taxon>
        <taxon>Ciliophora</taxon>
        <taxon>Intramacronucleata</taxon>
        <taxon>Spirotrichea</taxon>
        <taxon>Hypotrichia</taxon>
        <taxon>Euplotida</taxon>
        <taxon>Euplotidae</taxon>
        <taxon>Moneuplotes</taxon>
    </lineage>
</organism>
<comment type="caution">
    <text evidence="1">The sequence shown here is derived from an EMBL/GenBank/DDBJ whole genome shotgun (WGS) entry which is preliminary data.</text>
</comment>
<dbReference type="EMBL" id="CAMPGE010010783">
    <property type="protein sequence ID" value="CAI2369629.1"/>
    <property type="molecule type" value="Genomic_DNA"/>
</dbReference>
<name>A0AAD1UIY4_EUPCR</name>